<proteinExistence type="inferred from homology"/>
<evidence type="ECO:0000256" key="3">
    <source>
        <dbReference type="ARBA" id="ARBA00022490"/>
    </source>
</evidence>
<comment type="catalytic activity">
    <reaction evidence="9">
        <text>L-proline + NAD(+) = (S)-1-pyrroline-5-carboxylate + NADH + 2 H(+)</text>
        <dbReference type="Rhea" id="RHEA:14105"/>
        <dbReference type="ChEBI" id="CHEBI:15378"/>
        <dbReference type="ChEBI" id="CHEBI:17388"/>
        <dbReference type="ChEBI" id="CHEBI:57540"/>
        <dbReference type="ChEBI" id="CHEBI:57945"/>
        <dbReference type="ChEBI" id="CHEBI:60039"/>
        <dbReference type="EC" id="1.5.1.2"/>
    </reaction>
</comment>
<dbReference type="InterPro" id="IPR036291">
    <property type="entry name" value="NAD(P)-bd_dom_sf"/>
</dbReference>
<comment type="similarity">
    <text evidence="2 9 12">Belongs to the pyrroline-5-carboxylate reductase family.</text>
</comment>
<evidence type="ECO:0000256" key="5">
    <source>
        <dbReference type="ARBA" id="ARBA00022650"/>
    </source>
</evidence>
<reference evidence="15 16" key="1">
    <citation type="submission" date="2019-11" db="EMBL/GenBank/DDBJ databases">
        <title>Terrilactibacillus tamarindus sp. nov. BCM23-1 isolated from bark of Tamarindus indica.</title>
        <authorList>
            <person name="Kingkaew E."/>
            <person name="Tanasupawat S."/>
        </authorList>
    </citation>
    <scope>NUCLEOTIDE SEQUENCE [LARGE SCALE GENOMIC DNA]</scope>
    <source>
        <strain evidence="15 16">BCM23-1</strain>
    </source>
</reference>
<dbReference type="Gene3D" id="3.40.50.720">
    <property type="entry name" value="NAD(P)-binding Rossmann-like Domain"/>
    <property type="match status" value="1"/>
</dbReference>
<dbReference type="Pfam" id="PF14748">
    <property type="entry name" value="P5CR_dimer"/>
    <property type="match status" value="1"/>
</dbReference>
<evidence type="ECO:0000259" key="14">
    <source>
        <dbReference type="Pfam" id="PF14748"/>
    </source>
</evidence>
<dbReference type="NCBIfam" id="TIGR00112">
    <property type="entry name" value="proC"/>
    <property type="match status" value="1"/>
</dbReference>
<dbReference type="FunFam" id="1.10.3730.10:FF:000001">
    <property type="entry name" value="Pyrroline-5-carboxylate reductase"/>
    <property type="match status" value="1"/>
</dbReference>
<dbReference type="Pfam" id="PF03807">
    <property type="entry name" value="F420_oxidored"/>
    <property type="match status" value="1"/>
</dbReference>
<dbReference type="PANTHER" id="PTHR11645:SF0">
    <property type="entry name" value="PYRROLINE-5-CARBOXYLATE REDUCTASE 3"/>
    <property type="match status" value="1"/>
</dbReference>
<dbReference type="SUPFAM" id="SSF51735">
    <property type="entry name" value="NAD(P)-binding Rossmann-fold domains"/>
    <property type="match status" value="1"/>
</dbReference>
<dbReference type="EC" id="1.5.1.2" evidence="9 10"/>
<dbReference type="PANTHER" id="PTHR11645">
    <property type="entry name" value="PYRROLINE-5-CARBOXYLATE REDUCTASE"/>
    <property type="match status" value="1"/>
</dbReference>
<comment type="subcellular location">
    <subcellularLocation>
        <location evidence="1 9">Cytoplasm</location>
    </subcellularLocation>
</comment>
<evidence type="ECO:0000256" key="1">
    <source>
        <dbReference type="ARBA" id="ARBA00004496"/>
    </source>
</evidence>
<evidence type="ECO:0000256" key="10">
    <source>
        <dbReference type="NCBIfam" id="TIGR00112"/>
    </source>
</evidence>
<feature type="binding site" evidence="11">
    <location>
        <begin position="8"/>
        <end position="13"/>
    </location>
    <ligand>
        <name>NADP(+)</name>
        <dbReference type="ChEBI" id="CHEBI:58349"/>
    </ligand>
</feature>
<feature type="binding site" evidence="11">
    <location>
        <position position="36"/>
    </location>
    <ligand>
        <name>NADP(+)</name>
        <dbReference type="ChEBI" id="CHEBI:58349"/>
    </ligand>
</feature>
<dbReference type="PIRSF" id="PIRSF000193">
    <property type="entry name" value="Pyrrol-5-carb_rd"/>
    <property type="match status" value="1"/>
</dbReference>
<gene>
    <name evidence="9 15" type="primary">proC</name>
    <name evidence="15" type="ORF">GMB86_07675</name>
</gene>
<evidence type="ECO:0000256" key="4">
    <source>
        <dbReference type="ARBA" id="ARBA00022605"/>
    </source>
</evidence>
<dbReference type="InterPro" id="IPR053790">
    <property type="entry name" value="P5CR-like_CS"/>
</dbReference>
<evidence type="ECO:0000256" key="6">
    <source>
        <dbReference type="ARBA" id="ARBA00022857"/>
    </source>
</evidence>
<name>A0A6N8CQE6_9BACI</name>
<dbReference type="UniPathway" id="UPA00098">
    <property type="reaction ID" value="UER00361"/>
</dbReference>
<keyword evidence="4 9" id="KW-0028">Amino-acid biosynthesis</keyword>
<dbReference type="GO" id="GO:0004735">
    <property type="term" value="F:pyrroline-5-carboxylate reductase activity"/>
    <property type="evidence" value="ECO:0007669"/>
    <property type="project" value="UniProtKB-UniRule"/>
</dbReference>
<evidence type="ECO:0000256" key="12">
    <source>
        <dbReference type="RuleBase" id="RU003903"/>
    </source>
</evidence>
<dbReference type="HAMAP" id="MF_01925">
    <property type="entry name" value="P5C_reductase"/>
    <property type="match status" value="1"/>
</dbReference>
<comment type="pathway">
    <text evidence="9 12">Amino-acid biosynthesis; L-proline biosynthesis; L-proline from L-glutamate 5-semialdehyde: step 1/1.</text>
</comment>
<evidence type="ECO:0000313" key="15">
    <source>
        <dbReference type="EMBL" id="MTT31888.1"/>
    </source>
</evidence>
<keyword evidence="16" id="KW-1185">Reference proteome</keyword>
<dbReference type="EMBL" id="WNHB01000010">
    <property type="protein sequence ID" value="MTT31888.1"/>
    <property type="molecule type" value="Genomic_DNA"/>
</dbReference>
<dbReference type="SUPFAM" id="SSF48179">
    <property type="entry name" value="6-phosphogluconate dehydrogenase C-terminal domain-like"/>
    <property type="match status" value="1"/>
</dbReference>
<keyword evidence="6 9" id="KW-0521">NADP</keyword>
<sequence length="267" mass="28129">MGKKIGFIGSGNMGGAIIRGLIQAGVVDKEDIIVSSGKSGRKEKLQQEMGFQLKENNVVVAQESDILILAVKPHIIPTVLTEIKQTMTNETLIVTVAVGLTIQSYKDALGQEAKVIRALPNTPSAVGEGMTSISFESPVTEEDWNTVNKLFSAIGKTEVIDEKLMNAAAAIAGSSPAFVDMFIESLADGGVLNGLPRASAYKLAAQAVLGSAKLVLESGEHPGLLKDQVCSPGGTTIEAVRTLEKHGFRHAVIDAVDACVKKANHIN</sequence>
<evidence type="ECO:0000256" key="9">
    <source>
        <dbReference type="HAMAP-Rule" id="MF_01925"/>
    </source>
</evidence>
<dbReference type="InterPro" id="IPR029036">
    <property type="entry name" value="P5CR_dimer"/>
</dbReference>
<feature type="domain" description="Pyrroline-5-carboxylate reductase catalytic N-terminal" evidence="13">
    <location>
        <begin position="4"/>
        <end position="98"/>
    </location>
</feature>
<dbReference type="Gene3D" id="1.10.3730.10">
    <property type="entry name" value="ProC C-terminal domain-like"/>
    <property type="match status" value="1"/>
</dbReference>
<dbReference type="GO" id="GO:0055129">
    <property type="term" value="P:L-proline biosynthetic process"/>
    <property type="evidence" value="ECO:0007669"/>
    <property type="project" value="UniProtKB-UniRule"/>
</dbReference>
<dbReference type="InterPro" id="IPR000304">
    <property type="entry name" value="Pyrroline-COOH_reductase"/>
</dbReference>
<dbReference type="OrthoDB" id="9805754at2"/>
<dbReference type="Proteomes" id="UP000440978">
    <property type="component" value="Unassembled WGS sequence"/>
</dbReference>
<evidence type="ECO:0000256" key="7">
    <source>
        <dbReference type="ARBA" id="ARBA00023002"/>
    </source>
</evidence>
<comment type="catalytic activity">
    <reaction evidence="9 12">
        <text>L-proline + NADP(+) = (S)-1-pyrroline-5-carboxylate + NADPH + 2 H(+)</text>
        <dbReference type="Rhea" id="RHEA:14109"/>
        <dbReference type="ChEBI" id="CHEBI:15378"/>
        <dbReference type="ChEBI" id="CHEBI:17388"/>
        <dbReference type="ChEBI" id="CHEBI:57783"/>
        <dbReference type="ChEBI" id="CHEBI:58349"/>
        <dbReference type="ChEBI" id="CHEBI:60039"/>
        <dbReference type="EC" id="1.5.1.2"/>
    </reaction>
</comment>
<keyword evidence="3 9" id="KW-0963">Cytoplasm</keyword>
<organism evidence="15 16">
    <name type="scientific">Terrilactibacillus tamarindi</name>
    <dbReference type="NCBI Taxonomy" id="2599694"/>
    <lineage>
        <taxon>Bacteria</taxon>
        <taxon>Bacillati</taxon>
        <taxon>Bacillota</taxon>
        <taxon>Bacilli</taxon>
        <taxon>Bacillales</taxon>
        <taxon>Bacillaceae</taxon>
        <taxon>Terrilactibacillus</taxon>
    </lineage>
</organism>
<comment type="caution">
    <text evidence="15">The sequence shown here is derived from an EMBL/GenBank/DDBJ whole genome shotgun (WGS) entry which is preliminary data.</text>
</comment>
<feature type="binding site" evidence="11">
    <location>
        <begin position="70"/>
        <end position="73"/>
    </location>
    <ligand>
        <name>NADP(+)</name>
        <dbReference type="ChEBI" id="CHEBI:58349"/>
    </ligand>
</feature>
<evidence type="ECO:0000256" key="8">
    <source>
        <dbReference type="ARBA" id="ARBA00058118"/>
    </source>
</evidence>
<dbReference type="InterPro" id="IPR028939">
    <property type="entry name" value="P5C_Rdtase_cat_N"/>
</dbReference>
<keyword evidence="7 9" id="KW-0560">Oxidoreductase</keyword>
<dbReference type="RefSeq" id="WP_155218379.1">
    <property type="nucleotide sequence ID" value="NZ_WNHB01000010.1"/>
</dbReference>
<evidence type="ECO:0000256" key="11">
    <source>
        <dbReference type="PIRSR" id="PIRSR000193-1"/>
    </source>
</evidence>
<feature type="domain" description="Pyrroline-5-carboxylate reductase dimerisation" evidence="14">
    <location>
        <begin position="162"/>
        <end position="264"/>
    </location>
</feature>
<dbReference type="InterPro" id="IPR008927">
    <property type="entry name" value="6-PGluconate_DH-like_C_sf"/>
</dbReference>
<protein>
    <recommendedName>
        <fullName evidence="9 10">Pyrroline-5-carboxylate reductase</fullName>
        <shortName evidence="9">P5C reductase</shortName>
        <shortName evidence="9">P5CR</shortName>
        <ecNumber evidence="9 10">1.5.1.2</ecNumber>
    </recommendedName>
    <alternativeName>
        <fullName evidence="9">PCA reductase</fullName>
    </alternativeName>
</protein>
<dbReference type="AlphaFoldDB" id="A0A6N8CQE6"/>
<dbReference type="GO" id="GO:0005737">
    <property type="term" value="C:cytoplasm"/>
    <property type="evidence" value="ECO:0007669"/>
    <property type="project" value="UniProtKB-SubCell"/>
</dbReference>
<keyword evidence="5 9" id="KW-0641">Proline biosynthesis</keyword>
<comment type="function">
    <text evidence="8 9">Catalyzes the reduction of 1-pyrroline-5-carboxylate (PCA) to L-proline.</text>
</comment>
<feature type="binding site" evidence="11">
    <location>
        <position position="57"/>
    </location>
    <ligand>
        <name>NADPH</name>
        <dbReference type="ChEBI" id="CHEBI:57783"/>
    </ligand>
</feature>
<dbReference type="FunFam" id="3.40.50.720:FF:000190">
    <property type="entry name" value="Pyrroline-5-carboxylate reductase"/>
    <property type="match status" value="1"/>
</dbReference>
<evidence type="ECO:0000313" key="16">
    <source>
        <dbReference type="Proteomes" id="UP000440978"/>
    </source>
</evidence>
<evidence type="ECO:0000259" key="13">
    <source>
        <dbReference type="Pfam" id="PF03807"/>
    </source>
</evidence>
<evidence type="ECO:0000256" key="2">
    <source>
        <dbReference type="ARBA" id="ARBA00005525"/>
    </source>
</evidence>
<dbReference type="PROSITE" id="PS00521">
    <property type="entry name" value="P5CR"/>
    <property type="match status" value="1"/>
</dbReference>
<accession>A0A6N8CQE6</accession>